<organism evidence="1 2">
    <name type="scientific">Ceratitis capitata</name>
    <name type="common">Mediterranean fruit fly</name>
    <name type="synonym">Tephritis capitata</name>
    <dbReference type="NCBI Taxonomy" id="7213"/>
    <lineage>
        <taxon>Eukaryota</taxon>
        <taxon>Metazoa</taxon>
        <taxon>Ecdysozoa</taxon>
        <taxon>Arthropoda</taxon>
        <taxon>Hexapoda</taxon>
        <taxon>Insecta</taxon>
        <taxon>Pterygota</taxon>
        <taxon>Neoptera</taxon>
        <taxon>Endopterygota</taxon>
        <taxon>Diptera</taxon>
        <taxon>Brachycera</taxon>
        <taxon>Muscomorpha</taxon>
        <taxon>Tephritoidea</taxon>
        <taxon>Tephritidae</taxon>
        <taxon>Ceratitis</taxon>
        <taxon>Ceratitis</taxon>
    </lineage>
</organism>
<name>A0A811UTN1_CERCA</name>
<dbReference type="AlphaFoldDB" id="A0A811UTN1"/>
<evidence type="ECO:0000313" key="1">
    <source>
        <dbReference type="EMBL" id="CAD7002532.1"/>
    </source>
</evidence>
<protein>
    <submittedName>
        <fullName evidence="1">(Mediterranean fruit fly) hypothetical protein</fullName>
    </submittedName>
</protein>
<comment type="caution">
    <text evidence="1">The sequence shown here is derived from an EMBL/GenBank/DDBJ whole genome shotgun (WGS) entry which is preliminary data.</text>
</comment>
<accession>A0A811UTN1</accession>
<keyword evidence="2" id="KW-1185">Reference proteome</keyword>
<evidence type="ECO:0000313" key="2">
    <source>
        <dbReference type="Proteomes" id="UP000606786"/>
    </source>
</evidence>
<proteinExistence type="predicted"/>
<sequence>MSRSLPPLAFDQRQLTTISAYIFSAALRTKYALPSCCKLLGCSDNDDCTEITRQQGNYQLPNANHHQLPAACYLLPSIETVPAMSATCNLFKEKVCVLTKRAANNRQQHPTLRSSPCAHNTHTYKCFFLASSAHSTADRYNCKAAADLAADTQMQHTYKCAQMRHPLSR</sequence>
<dbReference type="Proteomes" id="UP000606786">
    <property type="component" value="Unassembled WGS sequence"/>
</dbReference>
<gene>
    <name evidence="1" type="ORF">CCAP1982_LOCUS11021</name>
</gene>
<reference evidence="1" key="1">
    <citation type="submission" date="2020-11" db="EMBL/GenBank/DDBJ databases">
        <authorList>
            <person name="Whitehead M."/>
        </authorList>
    </citation>
    <scope>NUCLEOTIDE SEQUENCE</scope>
    <source>
        <strain evidence="1">EGII</strain>
    </source>
</reference>
<dbReference type="EMBL" id="CAJHJT010000034">
    <property type="protein sequence ID" value="CAD7002532.1"/>
    <property type="molecule type" value="Genomic_DNA"/>
</dbReference>